<dbReference type="PANTHER" id="PTHR12295">
    <property type="entry name" value="FURRY-RELATED"/>
    <property type="match status" value="1"/>
</dbReference>
<feature type="domain" description="Cell morphogenesis protein N-terminal" evidence="2">
    <location>
        <begin position="207"/>
        <end position="253"/>
    </location>
</feature>
<protein>
    <recommendedName>
        <fullName evidence="2">Cell morphogenesis protein N-terminal domain-containing protein</fullName>
    </recommendedName>
</protein>
<keyword evidence="4" id="KW-1185">Reference proteome</keyword>
<dbReference type="Pfam" id="PF14222">
    <property type="entry name" value="MOR2-PAG1_N"/>
    <property type="match status" value="1"/>
</dbReference>
<evidence type="ECO:0000313" key="4">
    <source>
        <dbReference type="Proteomes" id="UP001153148"/>
    </source>
</evidence>
<feature type="region of interest" description="Disordered" evidence="1">
    <location>
        <begin position="1"/>
        <end position="46"/>
    </location>
</feature>
<proteinExistence type="predicted"/>
<dbReference type="PANTHER" id="PTHR12295:SF30">
    <property type="entry name" value="PROTEIN FURRY"/>
    <property type="match status" value="1"/>
</dbReference>
<sequence length="254" mass="28084">GDAELQENLASGTSPEGADSGAQDSCNGTSTDGTDRSSTGQSSDVSRITITDVDTLTYTYATTGSDSSRTGSVSRGTVLPWGAHKERSPYPACVNIDMDIRPGEFVMRTLFADFTVQAEKKMEAVMAEPLEKPLSKVLQRGEDPQFDQLLTAFGSVAEHCLPSILRALFAWYERQLAEGGATEQRKVDQKGKCNETAERSEADTLQERRDLAVEFIFCLVQIEVLKQLHFHPGQEDLVTYIENLTFKHFKYREG</sequence>
<feature type="non-terminal residue" evidence="3">
    <location>
        <position position="1"/>
    </location>
</feature>
<dbReference type="EMBL" id="CAJPIN010042692">
    <property type="protein sequence ID" value="CAG2065390.1"/>
    <property type="molecule type" value="Genomic_DNA"/>
</dbReference>
<organism evidence="3 4">
    <name type="scientific">Timema podura</name>
    <name type="common">Walking stick</name>
    <dbReference type="NCBI Taxonomy" id="61482"/>
    <lineage>
        <taxon>Eukaryota</taxon>
        <taxon>Metazoa</taxon>
        <taxon>Ecdysozoa</taxon>
        <taxon>Arthropoda</taxon>
        <taxon>Hexapoda</taxon>
        <taxon>Insecta</taxon>
        <taxon>Pterygota</taxon>
        <taxon>Neoptera</taxon>
        <taxon>Polyneoptera</taxon>
        <taxon>Phasmatodea</taxon>
        <taxon>Timematodea</taxon>
        <taxon>Timematoidea</taxon>
        <taxon>Timematidae</taxon>
        <taxon>Timema</taxon>
    </lineage>
</organism>
<feature type="region of interest" description="Disordered" evidence="1">
    <location>
        <begin position="183"/>
        <end position="203"/>
    </location>
</feature>
<reference evidence="3" key="1">
    <citation type="submission" date="2021-03" db="EMBL/GenBank/DDBJ databases">
        <authorList>
            <person name="Tran Van P."/>
        </authorList>
    </citation>
    <scope>NUCLEOTIDE SEQUENCE</scope>
</reference>
<feature type="compositionally biased region" description="Low complexity" evidence="1">
    <location>
        <begin position="28"/>
        <end position="44"/>
    </location>
</feature>
<dbReference type="InterPro" id="IPR025614">
    <property type="entry name" value="Cell_morpho_N"/>
</dbReference>
<evidence type="ECO:0000256" key="1">
    <source>
        <dbReference type="SAM" id="MobiDB-lite"/>
    </source>
</evidence>
<gene>
    <name evidence="3" type="ORF">TPAB3V08_LOCUS12334</name>
</gene>
<evidence type="ECO:0000313" key="3">
    <source>
        <dbReference type="EMBL" id="CAG2065390.1"/>
    </source>
</evidence>
<comment type="caution">
    <text evidence="3">The sequence shown here is derived from an EMBL/GenBank/DDBJ whole genome shotgun (WGS) entry which is preliminary data.</text>
</comment>
<evidence type="ECO:0000259" key="2">
    <source>
        <dbReference type="Pfam" id="PF14222"/>
    </source>
</evidence>
<dbReference type="Proteomes" id="UP001153148">
    <property type="component" value="Unassembled WGS sequence"/>
</dbReference>
<name>A0ABN7PGZ7_TIMPD</name>
<accession>A0ABN7PGZ7</accession>
<dbReference type="InterPro" id="IPR039867">
    <property type="entry name" value="Furry/Tao3/Mor2"/>
</dbReference>